<feature type="domain" description="CHAT" evidence="1">
    <location>
        <begin position="680"/>
        <end position="958"/>
    </location>
</feature>
<dbReference type="InterPro" id="IPR011990">
    <property type="entry name" value="TPR-like_helical_dom_sf"/>
</dbReference>
<evidence type="ECO:0000259" key="1">
    <source>
        <dbReference type="Pfam" id="PF12770"/>
    </source>
</evidence>
<organism evidence="2 3">
    <name type="scientific">Galerina marginata (strain CBS 339.88)</name>
    <dbReference type="NCBI Taxonomy" id="685588"/>
    <lineage>
        <taxon>Eukaryota</taxon>
        <taxon>Fungi</taxon>
        <taxon>Dikarya</taxon>
        <taxon>Basidiomycota</taxon>
        <taxon>Agaricomycotina</taxon>
        <taxon>Agaricomycetes</taxon>
        <taxon>Agaricomycetidae</taxon>
        <taxon>Agaricales</taxon>
        <taxon>Agaricineae</taxon>
        <taxon>Strophariaceae</taxon>
        <taxon>Galerina</taxon>
    </lineage>
</organism>
<protein>
    <recommendedName>
        <fullName evidence="1">CHAT domain-containing protein</fullName>
    </recommendedName>
</protein>
<keyword evidence="3" id="KW-1185">Reference proteome</keyword>
<gene>
    <name evidence="2" type="ORF">GALMADRAFT_147180</name>
</gene>
<dbReference type="HOGENOM" id="CLU_001305_0_1_1"/>
<reference evidence="3" key="1">
    <citation type="journal article" date="2014" name="Proc. Natl. Acad. Sci. U.S.A.">
        <title>Extensive sampling of basidiomycete genomes demonstrates inadequacy of the white-rot/brown-rot paradigm for wood decay fungi.</title>
        <authorList>
            <person name="Riley R."/>
            <person name="Salamov A.A."/>
            <person name="Brown D.W."/>
            <person name="Nagy L.G."/>
            <person name="Floudas D."/>
            <person name="Held B.W."/>
            <person name="Levasseur A."/>
            <person name="Lombard V."/>
            <person name="Morin E."/>
            <person name="Otillar R."/>
            <person name="Lindquist E.A."/>
            <person name="Sun H."/>
            <person name="LaButti K.M."/>
            <person name="Schmutz J."/>
            <person name="Jabbour D."/>
            <person name="Luo H."/>
            <person name="Baker S.E."/>
            <person name="Pisabarro A.G."/>
            <person name="Walton J.D."/>
            <person name="Blanchette R.A."/>
            <person name="Henrissat B."/>
            <person name="Martin F."/>
            <person name="Cullen D."/>
            <person name="Hibbett D.S."/>
            <person name="Grigoriev I.V."/>
        </authorList>
    </citation>
    <scope>NUCLEOTIDE SEQUENCE [LARGE SCALE GENOMIC DNA]</scope>
    <source>
        <strain evidence="3">CBS 339.88</strain>
    </source>
</reference>
<dbReference type="EMBL" id="KL142415">
    <property type="protein sequence ID" value="KDR67399.1"/>
    <property type="molecule type" value="Genomic_DNA"/>
</dbReference>
<proteinExistence type="predicted"/>
<dbReference type="InterPro" id="IPR024983">
    <property type="entry name" value="CHAT_dom"/>
</dbReference>
<dbReference type="Pfam" id="PF12770">
    <property type="entry name" value="CHAT"/>
    <property type="match status" value="1"/>
</dbReference>
<dbReference type="AlphaFoldDB" id="A0A067SI56"/>
<evidence type="ECO:0000313" key="2">
    <source>
        <dbReference type="EMBL" id="KDR67399.1"/>
    </source>
</evidence>
<dbReference type="SUPFAM" id="SSF81901">
    <property type="entry name" value="HCP-like"/>
    <property type="match status" value="1"/>
</dbReference>
<dbReference type="PANTHER" id="PTHR19959:SF119">
    <property type="entry name" value="FUNGAL LIPASE-LIKE DOMAIN-CONTAINING PROTEIN"/>
    <property type="match status" value="1"/>
</dbReference>
<dbReference type="SUPFAM" id="SSF48452">
    <property type="entry name" value="TPR-like"/>
    <property type="match status" value="1"/>
</dbReference>
<accession>A0A067SI56</accession>
<sequence length="959" mass="107672">MSARKALELRPLPESLKCESFDNLAEALWKRFQQGSGMGDLEEAISLHRQALELRPAPHPLRPDSLNNISKVLLARFDCGNGPGDLNEAILLSKEALEIQLPTHPFQFESPDNPDNSPCTRLWEEDRQLNLKKAIFLHRKTLDLRVLPHLDRSMSINNLALGLCRRFRQWGQQFDLDKAILLHREALELRISPHPYRYTSLNDLALALWTRFRQGGQQVDLNEAILLHRQSLELLPTPHTDRSKFLNNLATALHAQFEQGGQQDDLEEAILLHRKSLGVAPHHDRATILDNLALTLATRFEQGGQQSDLDEAIFLHGQALDLRGQIHDLNEAVSFNRKALQLRVPPHPEQSRSLYQLGTALLTAHSVAPNNSDYLNEAMELFHSAIQCLNQSASLRLHIAHTWITEGILHGHSSVIDAYEAALQALPKLAALSFNVKLRQEGLLENSDGLARDASKFAIQIGKIDKAIEFLEEGRAVFWSQFLSLRSPFERLIDVAPELADKLRDTASALELGSHRDTQADSSANRERLVIDQETAQLNRINEEWSKTIEDVRKLDGFEDFLRPRSLSTLQRAATDGPVVMLVGNEEGSNILILTSANIHSISLPGLPTRELQSLVHLVQAASSNSEYWRSPFKELFSTNTTIFPEATREALHNLSEQDKERGMRYKNQASSDDIFKFILETLWKKIVKPVIDELNLKKSKEPLAVRWCPTGLFSFLPIHAAGCYNDDTNAECASDYFISSYTPTIGALLTQDRPPSAERFKMMVAIQSRELPSTRLELEKIEQHVPSDSLIKFGIADAVASVEAVASKLPDVSIVHFSCHGTQDQSNPLNSGLKLEDGWLRVSRIMKEKIPNGALAFLCACETAMGVEKLPDEAMSLGASLLFSGFRQVIATMWEMMDEDGPVIADVFYKELFRGPDGEPTQEPDVNKSARALHLAVKELRAKNVSFRRWVPFIHMGK</sequence>
<evidence type="ECO:0000313" key="3">
    <source>
        <dbReference type="Proteomes" id="UP000027222"/>
    </source>
</evidence>
<dbReference type="STRING" id="685588.A0A067SI56"/>
<dbReference type="Pfam" id="PF13374">
    <property type="entry name" value="TPR_10"/>
    <property type="match status" value="1"/>
</dbReference>
<dbReference type="Proteomes" id="UP000027222">
    <property type="component" value="Unassembled WGS sequence"/>
</dbReference>
<name>A0A067SI56_GALM3</name>
<dbReference type="OrthoDB" id="9991317at2759"/>
<dbReference type="Gene3D" id="1.25.40.10">
    <property type="entry name" value="Tetratricopeptide repeat domain"/>
    <property type="match status" value="3"/>
</dbReference>
<dbReference type="PANTHER" id="PTHR19959">
    <property type="entry name" value="KINESIN LIGHT CHAIN"/>
    <property type="match status" value="1"/>
</dbReference>